<evidence type="ECO:0000256" key="1">
    <source>
        <dbReference type="SAM" id="Phobius"/>
    </source>
</evidence>
<dbReference type="EMBL" id="FOJN01000022">
    <property type="protein sequence ID" value="SFA62323.1"/>
    <property type="molecule type" value="Genomic_DNA"/>
</dbReference>
<dbReference type="Pfam" id="PF03703">
    <property type="entry name" value="bPH_2"/>
    <property type="match status" value="1"/>
</dbReference>
<evidence type="ECO:0000259" key="2">
    <source>
        <dbReference type="Pfam" id="PF03703"/>
    </source>
</evidence>
<protein>
    <recommendedName>
        <fullName evidence="2">YdbS-like PH domain-containing protein</fullName>
    </recommendedName>
</protein>
<gene>
    <name evidence="3" type="ORF">SAMN05444374_12223</name>
</gene>
<evidence type="ECO:0000313" key="4">
    <source>
        <dbReference type="Proteomes" id="UP000182054"/>
    </source>
</evidence>
<dbReference type="RefSeq" id="WP_074922384.1">
    <property type="nucleotide sequence ID" value="NZ_FOJN01000022.1"/>
</dbReference>
<accession>A0A1I0UEL7</accession>
<name>A0A1I0UEL7_9NOCA</name>
<dbReference type="Proteomes" id="UP000182054">
    <property type="component" value="Unassembled WGS sequence"/>
</dbReference>
<keyword evidence="1" id="KW-0472">Membrane</keyword>
<organism evidence="3 4">
    <name type="scientific">Rhodococcoides kroppenstedtii</name>
    <dbReference type="NCBI Taxonomy" id="293050"/>
    <lineage>
        <taxon>Bacteria</taxon>
        <taxon>Bacillati</taxon>
        <taxon>Actinomycetota</taxon>
        <taxon>Actinomycetes</taxon>
        <taxon>Mycobacteriales</taxon>
        <taxon>Nocardiaceae</taxon>
        <taxon>Rhodococcoides</taxon>
    </lineage>
</organism>
<keyword evidence="1" id="KW-0812">Transmembrane</keyword>
<keyword evidence="1" id="KW-1133">Transmembrane helix</keyword>
<proteinExistence type="predicted"/>
<dbReference type="PANTHER" id="PTHR34473">
    <property type="entry name" value="UPF0699 TRANSMEMBRANE PROTEIN YDBS"/>
    <property type="match status" value="1"/>
</dbReference>
<dbReference type="GeneID" id="85487657"/>
<dbReference type="InterPro" id="IPR005182">
    <property type="entry name" value="YdbS-like_PH"/>
</dbReference>
<reference evidence="3 4" key="1">
    <citation type="submission" date="2016-10" db="EMBL/GenBank/DDBJ databases">
        <authorList>
            <person name="de Groot N.N."/>
        </authorList>
    </citation>
    <scope>NUCLEOTIDE SEQUENCE [LARGE SCALE GENOMIC DNA]</scope>
    <source>
        <strain evidence="3 4">DSM 44908</strain>
    </source>
</reference>
<sequence>MSDSTNRSPLIVRDPAERLGPRAVTLWTVAAGLLWAPILLGLVVWAVLLVTVADRPLWPPLLILAPIALVAAAVHVLVVPRWRYAVHRWEVSDTAVYTRTGWFDQERRIAPLNRVQTVDTERGPLERALGLATVTVTTASSAGAVRIAALDLETADRVVARVTEAAARSRGDAT</sequence>
<feature type="transmembrane region" description="Helical" evidence="1">
    <location>
        <begin position="57"/>
        <end position="79"/>
    </location>
</feature>
<dbReference type="PANTHER" id="PTHR34473:SF3">
    <property type="entry name" value="TRANSMEMBRANE PROTEIN-RELATED"/>
    <property type="match status" value="1"/>
</dbReference>
<feature type="transmembrane region" description="Helical" evidence="1">
    <location>
        <begin position="23"/>
        <end position="51"/>
    </location>
</feature>
<evidence type="ECO:0000313" key="3">
    <source>
        <dbReference type="EMBL" id="SFA62323.1"/>
    </source>
</evidence>
<feature type="domain" description="YdbS-like PH" evidence="2">
    <location>
        <begin position="85"/>
        <end position="160"/>
    </location>
</feature>
<dbReference type="AlphaFoldDB" id="A0A1I0UEL7"/>